<dbReference type="AlphaFoldDB" id="F0X7J6"/>
<dbReference type="InParanoid" id="F0X7J6"/>
<dbReference type="RefSeq" id="XP_014175915.1">
    <property type="nucleotide sequence ID" value="XM_014320440.1"/>
</dbReference>
<name>F0X7J6_GROCL</name>
<sequence>MSVLHDGDGLPVADAPAPASPPFGAATMSLAVSSGEPMRRRDLQVVRYIHSSMARGRLRSFAAYILMHRGRAEPWPFADEYGNDRQCRSFPSSAAYTRYFRTAAILLGNEPMAVEKDEETRAKEKMER</sequence>
<dbReference type="Proteomes" id="UP000007796">
    <property type="component" value="Unassembled WGS sequence"/>
</dbReference>
<keyword evidence="2" id="KW-1185">Reference proteome</keyword>
<gene>
    <name evidence="1" type="ORF">CMQ_6754</name>
</gene>
<dbReference type="EMBL" id="GL629729">
    <property type="protein sequence ID" value="EFX06433.1"/>
    <property type="molecule type" value="Genomic_DNA"/>
</dbReference>
<reference evidence="1 2" key="1">
    <citation type="journal article" date="2011" name="Proc. Natl. Acad. Sci. U.S.A.">
        <title>Genome and transcriptome analyses of the mountain pine beetle-fungal symbiont Grosmannia clavigera, a lodgepole pine pathogen.</title>
        <authorList>
            <person name="DiGuistini S."/>
            <person name="Wang Y."/>
            <person name="Liao N.Y."/>
            <person name="Taylor G."/>
            <person name="Tanguay P."/>
            <person name="Feau N."/>
            <person name="Henrissat B."/>
            <person name="Chan S.K."/>
            <person name="Hesse-Orce U."/>
            <person name="Alamouti S.M."/>
            <person name="Tsui C.K.M."/>
            <person name="Docking R.T."/>
            <person name="Levasseur A."/>
            <person name="Haridas S."/>
            <person name="Robertson G."/>
            <person name="Birol I."/>
            <person name="Holt R.A."/>
            <person name="Marra M.A."/>
            <person name="Hamelin R.C."/>
            <person name="Hirst M."/>
            <person name="Jones S.J.M."/>
            <person name="Bohlmann J."/>
            <person name="Breuil C."/>
        </authorList>
    </citation>
    <scope>NUCLEOTIDE SEQUENCE [LARGE SCALE GENOMIC DNA]</scope>
    <source>
        <strain evidence="2">kw1407 / UAMH 11150</strain>
    </source>
</reference>
<evidence type="ECO:0000313" key="2">
    <source>
        <dbReference type="Proteomes" id="UP000007796"/>
    </source>
</evidence>
<accession>F0X7J6</accession>
<organism evidence="2">
    <name type="scientific">Grosmannia clavigera (strain kw1407 / UAMH 11150)</name>
    <name type="common">Blue stain fungus</name>
    <name type="synonym">Graphiocladiella clavigera</name>
    <dbReference type="NCBI Taxonomy" id="655863"/>
    <lineage>
        <taxon>Eukaryota</taxon>
        <taxon>Fungi</taxon>
        <taxon>Dikarya</taxon>
        <taxon>Ascomycota</taxon>
        <taxon>Pezizomycotina</taxon>
        <taxon>Sordariomycetes</taxon>
        <taxon>Sordariomycetidae</taxon>
        <taxon>Ophiostomatales</taxon>
        <taxon>Ophiostomataceae</taxon>
        <taxon>Leptographium</taxon>
    </lineage>
</organism>
<proteinExistence type="predicted"/>
<evidence type="ECO:0000313" key="1">
    <source>
        <dbReference type="EMBL" id="EFX06433.1"/>
    </source>
</evidence>
<dbReference type="GeneID" id="25980222"/>
<protein>
    <submittedName>
        <fullName evidence="1">Uncharacterized protein</fullName>
    </submittedName>
</protein>
<dbReference type="HOGENOM" id="CLU_1959821_0_0_1"/>